<evidence type="ECO:0000313" key="7">
    <source>
        <dbReference type="Proteomes" id="UP000289340"/>
    </source>
</evidence>
<dbReference type="GO" id="GO:0005681">
    <property type="term" value="C:spliceosomal complex"/>
    <property type="evidence" value="ECO:0007669"/>
    <property type="project" value="UniProtKB-KW"/>
</dbReference>
<protein>
    <recommendedName>
        <fullName evidence="5">RRM domain-containing protein</fullName>
    </recommendedName>
</protein>
<dbReference type="InterPro" id="IPR050907">
    <property type="entry name" value="SRSF"/>
</dbReference>
<sequence length="140" mass="16591">MRRSARLGRRITSFFFSKFPDEYCEENLWKIFSKYGKVWGIFIAKRKDKWRNIYGFVRFIDVNNVAHLDKQLDQITIGNVKMNVNIPKFERPQVAFTIDEGGTSYRVTERESATLYEMEGDTGKTNHDHKERQLITQLFA</sequence>
<evidence type="ECO:0000256" key="3">
    <source>
        <dbReference type="ARBA" id="ARBA00023187"/>
    </source>
</evidence>
<dbReference type="SUPFAM" id="SSF54928">
    <property type="entry name" value="RNA-binding domain, RBD"/>
    <property type="match status" value="1"/>
</dbReference>
<evidence type="ECO:0000256" key="1">
    <source>
        <dbReference type="ARBA" id="ARBA00022664"/>
    </source>
</evidence>
<dbReference type="PANTHER" id="PTHR23147">
    <property type="entry name" value="SERINE/ARGININE RICH SPLICING FACTOR"/>
    <property type="match status" value="1"/>
</dbReference>
<name>A0A445KMQ8_GLYSO</name>
<dbReference type="EMBL" id="QZWG01000005">
    <property type="protein sequence ID" value="RZC11981.1"/>
    <property type="molecule type" value="Genomic_DNA"/>
</dbReference>
<evidence type="ECO:0000313" key="6">
    <source>
        <dbReference type="EMBL" id="RZC11981.1"/>
    </source>
</evidence>
<dbReference type="CDD" id="cd00590">
    <property type="entry name" value="RRM_SF"/>
    <property type="match status" value="1"/>
</dbReference>
<keyword evidence="2" id="KW-0747">Spliceosome</keyword>
<organism evidence="6 7">
    <name type="scientific">Glycine soja</name>
    <name type="common">Wild soybean</name>
    <dbReference type="NCBI Taxonomy" id="3848"/>
    <lineage>
        <taxon>Eukaryota</taxon>
        <taxon>Viridiplantae</taxon>
        <taxon>Streptophyta</taxon>
        <taxon>Embryophyta</taxon>
        <taxon>Tracheophyta</taxon>
        <taxon>Spermatophyta</taxon>
        <taxon>Magnoliopsida</taxon>
        <taxon>eudicotyledons</taxon>
        <taxon>Gunneridae</taxon>
        <taxon>Pentapetalae</taxon>
        <taxon>rosids</taxon>
        <taxon>fabids</taxon>
        <taxon>Fabales</taxon>
        <taxon>Fabaceae</taxon>
        <taxon>Papilionoideae</taxon>
        <taxon>50 kb inversion clade</taxon>
        <taxon>NPAAA clade</taxon>
        <taxon>indigoferoid/millettioid clade</taxon>
        <taxon>Phaseoleae</taxon>
        <taxon>Glycine</taxon>
        <taxon>Glycine subgen. Soja</taxon>
    </lineage>
</organism>
<evidence type="ECO:0000256" key="2">
    <source>
        <dbReference type="ARBA" id="ARBA00022728"/>
    </source>
</evidence>
<dbReference type="GO" id="GO:0006397">
    <property type="term" value="P:mRNA processing"/>
    <property type="evidence" value="ECO:0007669"/>
    <property type="project" value="UniProtKB-KW"/>
</dbReference>
<gene>
    <name evidence="6" type="ORF">D0Y65_011972</name>
</gene>
<dbReference type="Pfam" id="PF00076">
    <property type="entry name" value="RRM_1"/>
    <property type="match status" value="1"/>
</dbReference>
<dbReference type="Proteomes" id="UP000289340">
    <property type="component" value="Chromosome 5"/>
</dbReference>
<dbReference type="AlphaFoldDB" id="A0A445KMQ8"/>
<dbReference type="PROSITE" id="PS50102">
    <property type="entry name" value="RRM"/>
    <property type="match status" value="1"/>
</dbReference>
<dbReference type="GO" id="GO:0008380">
    <property type="term" value="P:RNA splicing"/>
    <property type="evidence" value="ECO:0007669"/>
    <property type="project" value="UniProtKB-KW"/>
</dbReference>
<accession>A0A445KMQ8</accession>
<keyword evidence="1" id="KW-0507">mRNA processing</keyword>
<dbReference type="InterPro" id="IPR012677">
    <property type="entry name" value="Nucleotide-bd_a/b_plait_sf"/>
</dbReference>
<dbReference type="Gene3D" id="3.30.70.330">
    <property type="match status" value="1"/>
</dbReference>
<evidence type="ECO:0000256" key="4">
    <source>
        <dbReference type="PROSITE-ProRule" id="PRU00176"/>
    </source>
</evidence>
<comment type="caution">
    <text evidence="6">The sequence shown here is derived from an EMBL/GenBank/DDBJ whole genome shotgun (WGS) entry which is preliminary data.</text>
</comment>
<dbReference type="InterPro" id="IPR000504">
    <property type="entry name" value="RRM_dom"/>
</dbReference>
<evidence type="ECO:0000259" key="5">
    <source>
        <dbReference type="PROSITE" id="PS50102"/>
    </source>
</evidence>
<dbReference type="GO" id="GO:0003723">
    <property type="term" value="F:RNA binding"/>
    <property type="evidence" value="ECO:0007669"/>
    <property type="project" value="UniProtKB-UniRule"/>
</dbReference>
<keyword evidence="3" id="KW-0508">mRNA splicing</keyword>
<reference evidence="6 7" key="1">
    <citation type="submission" date="2018-09" db="EMBL/GenBank/DDBJ databases">
        <title>A high-quality reference genome of wild soybean provides a powerful tool to mine soybean genomes.</title>
        <authorList>
            <person name="Xie M."/>
            <person name="Chung C.Y.L."/>
            <person name="Li M.-W."/>
            <person name="Wong F.-L."/>
            <person name="Chan T.-F."/>
            <person name="Lam H.-M."/>
        </authorList>
    </citation>
    <scope>NUCLEOTIDE SEQUENCE [LARGE SCALE GENOMIC DNA]</scope>
    <source>
        <strain evidence="7">cv. W05</strain>
        <tissue evidence="6">Hypocotyl of etiolated seedlings</tissue>
    </source>
</reference>
<dbReference type="InterPro" id="IPR035979">
    <property type="entry name" value="RBD_domain_sf"/>
</dbReference>
<feature type="domain" description="RRM" evidence="5">
    <location>
        <begin position="12"/>
        <end position="89"/>
    </location>
</feature>
<proteinExistence type="predicted"/>
<keyword evidence="4" id="KW-0694">RNA-binding</keyword>
<keyword evidence="7" id="KW-1185">Reference proteome</keyword>